<proteinExistence type="predicted"/>
<evidence type="ECO:0000313" key="1">
    <source>
        <dbReference type="EMBL" id="MBW63178.1"/>
    </source>
</evidence>
<sequence length="75" mass="8732">MPRRVFFLFPAVLFHFRLPTPGWGMCSMRRSRESVSYLVWLALVINFYPNRATLPLSFPSPLPCDVPLRRGSIFC</sequence>
<dbReference type="EMBL" id="GGFJ01014037">
    <property type="protein sequence ID" value="MBW63178.1"/>
    <property type="molecule type" value="Transcribed_RNA"/>
</dbReference>
<reference evidence="1" key="1">
    <citation type="submission" date="2018-01" db="EMBL/GenBank/DDBJ databases">
        <title>An insight into the sialome of Amazonian anophelines.</title>
        <authorList>
            <person name="Ribeiro J.M."/>
            <person name="Scarpassa V."/>
            <person name="Calvo E."/>
        </authorList>
    </citation>
    <scope>NUCLEOTIDE SEQUENCE</scope>
    <source>
        <tissue evidence="1">Salivary glands</tissue>
    </source>
</reference>
<protein>
    <submittedName>
        <fullName evidence="1">Putative secreted protein</fullName>
    </submittedName>
</protein>
<dbReference type="AlphaFoldDB" id="A0A2M4CE19"/>
<organism evidence="1">
    <name type="scientific">Anopheles marajoara</name>
    <dbReference type="NCBI Taxonomy" id="58244"/>
    <lineage>
        <taxon>Eukaryota</taxon>
        <taxon>Metazoa</taxon>
        <taxon>Ecdysozoa</taxon>
        <taxon>Arthropoda</taxon>
        <taxon>Hexapoda</taxon>
        <taxon>Insecta</taxon>
        <taxon>Pterygota</taxon>
        <taxon>Neoptera</taxon>
        <taxon>Endopterygota</taxon>
        <taxon>Diptera</taxon>
        <taxon>Nematocera</taxon>
        <taxon>Culicoidea</taxon>
        <taxon>Culicidae</taxon>
        <taxon>Anophelinae</taxon>
        <taxon>Anopheles</taxon>
    </lineage>
</organism>
<accession>A0A2M4CE19</accession>
<name>A0A2M4CE19_9DIPT</name>